<accession>A0A6C0D716</accession>
<reference evidence="1" key="1">
    <citation type="journal article" date="2020" name="Nature">
        <title>Giant virus diversity and host interactions through global metagenomics.</title>
        <authorList>
            <person name="Schulz F."/>
            <person name="Roux S."/>
            <person name="Paez-Espino D."/>
            <person name="Jungbluth S."/>
            <person name="Walsh D.A."/>
            <person name="Denef V.J."/>
            <person name="McMahon K.D."/>
            <person name="Konstantinidis K.T."/>
            <person name="Eloe-Fadrosh E.A."/>
            <person name="Kyrpides N.C."/>
            <person name="Woyke T."/>
        </authorList>
    </citation>
    <scope>NUCLEOTIDE SEQUENCE</scope>
    <source>
        <strain evidence="1">GVMAG-M-3300023174-130</strain>
    </source>
</reference>
<sequence length="202" mass="23212">MASDQANFKEVSFHYRKGKRVFYSYDEELYCATFPQEWAKNHLAGTGPKDCKVCACVGSWNGVFIGYCVGCCENYYFGKRGRGLITYGKEIKTKDTTVPSIFETYLKDVDPYEVGDTDYMDSALAVNQLDFEECEIEDLLIPESEWKDHLIYGITDDEIKEINAYYDEIVKKEENHDYEEIGYTVDRTGYYGSSGQSGYSSY</sequence>
<dbReference type="AlphaFoldDB" id="A0A6C0D716"/>
<name>A0A6C0D716_9ZZZZ</name>
<evidence type="ECO:0000313" key="1">
    <source>
        <dbReference type="EMBL" id="QHT12836.1"/>
    </source>
</evidence>
<dbReference type="EMBL" id="MN739551">
    <property type="protein sequence ID" value="QHT12836.1"/>
    <property type="molecule type" value="Genomic_DNA"/>
</dbReference>
<proteinExistence type="predicted"/>
<organism evidence="1">
    <name type="scientific">viral metagenome</name>
    <dbReference type="NCBI Taxonomy" id="1070528"/>
    <lineage>
        <taxon>unclassified sequences</taxon>
        <taxon>metagenomes</taxon>
        <taxon>organismal metagenomes</taxon>
    </lineage>
</organism>
<protein>
    <submittedName>
        <fullName evidence="1">Uncharacterized protein</fullName>
    </submittedName>
</protein>